<reference evidence="1 2" key="1">
    <citation type="journal article" date="2011" name="J. Bacteriol.">
        <title>Complete genome sequence of the obligate piezophilic hyperthermophilic archaeon Pyrococcus yayanosii CH1.</title>
        <authorList>
            <person name="Jun X."/>
            <person name="Lupeng L."/>
            <person name="Minjuan X."/>
            <person name="Oger P."/>
            <person name="Fengping W."/>
            <person name="Jebbar M."/>
            <person name="Xiang X."/>
        </authorList>
    </citation>
    <scope>NUCLEOTIDE SEQUENCE [LARGE SCALE GENOMIC DNA]</scope>
    <source>
        <strain evidence="2">CH1 / JCM 16557</strain>
    </source>
</reference>
<organism evidence="1 2">
    <name type="scientific">Pyrococcus yayanosii (strain CH1 / JCM 16557)</name>
    <dbReference type="NCBI Taxonomy" id="529709"/>
    <lineage>
        <taxon>Archaea</taxon>
        <taxon>Methanobacteriati</taxon>
        <taxon>Methanobacteriota</taxon>
        <taxon>Thermococci</taxon>
        <taxon>Thermococcales</taxon>
        <taxon>Thermococcaceae</taxon>
        <taxon>Pyrococcus</taxon>
    </lineage>
</organism>
<evidence type="ECO:0000313" key="1">
    <source>
        <dbReference type="EMBL" id="AEH23757.1"/>
    </source>
</evidence>
<dbReference type="AlphaFoldDB" id="F8AFF0"/>
<accession>F8AFF0</accession>
<dbReference type="EMBL" id="CP002779">
    <property type="protein sequence ID" value="AEH23757.1"/>
    <property type="molecule type" value="Genomic_DNA"/>
</dbReference>
<dbReference type="eggNOG" id="arCOG07838">
    <property type="taxonomic scope" value="Archaea"/>
</dbReference>
<dbReference type="Gene3D" id="3.20.20.80">
    <property type="entry name" value="Glycosidases"/>
    <property type="match status" value="1"/>
</dbReference>
<sequence>MKEPKIGVLVIIILFSLALSMEGCIEKSRDTESKDILTTTVTETITRTETIMTTSTKTINYTITKKVTTTYTITETKVVTKTITTTVTLTSTKSFVTCASPNIKYIKVDPSFTPLDKVDHITIEIYIEGDTNCKTYGRVEVIPKTYPLLNDDAFPNENKKQFLFNASGVHIFEAKILGGREYIIKVKACNKGGCTEKGIVTPYYRQYKNLAKILKERGIIISTVYMAHRSGYFFYEEHLIGKPLLGSYDSWGNELSNIVQWKHIDWANGHGISVFWIEVHEPENVPLVLSGFLEKGMSVGLMVSCWDEVLEKGSADLSDKNTKEKFVSLIKSLGKLLNDPNYYRINGRPAIFIWAEATFKNRREAYEEIFRYVKEVSGSEPYLITDIIPAIYEEGIDPGEGWKSWWNYRNSDGGESFISAYSGWIGFFGVAPIVGEGVKIVPIKNKSTFDKVFLSRYNKHLQEWREYVENSGRCFIPTVSPGFSRTWDPRFISYEIDRNVSRFKKMLELAIKYRGHCGEIRIDTWNDFVEATFVEPSESDKFLFLEAIKDVVEKYVIELH</sequence>
<gene>
    <name evidence="1" type="ordered locus">PYCH_00440</name>
</gene>
<dbReference type="KEGG" id="pya:PYCH_00440"/>
<dbReference type="RefSeq" id="WP_013904815.1">
    <property type="nucleotide sequence ID" value="NC_015680.1"/>
</dbReference>
<dbReference type="CDD" id="cd11578">
    <property type="entry name" value="GH99_GH71_like_1"/>
    <property type="match status" value="1"/>
</dbReference>
<dbReference type="InterPro" id="IPR032719">
    <property type="entry name" value="WbsX"/>
</dbReference>
<dbReference type="Proteomes" id="UP000008386">
    <property type="component" value="Chromosome"/>
</dbReference>
<dbReference type="OrthoDB" id="86313at2157"/>
<dbReference type="Pfam" id="PF14307">
    <property type="entry name" value="Glyco_tran_WbsX"/>
    <property type="match status" value="1"/>
</dbReference>
<dbReference type="GeneID" id="10836627"/>
<dbReference type="HOGENOM" id="CLU_035589_0_0_2"/>
<evidence type="ECO:0000313" key="2">
    <source>
        <dbReference type="Proteomes" id="UP000008386"/>
    </source>
</evidence>
<keyword evidence="2" id="KW-1185">Reference proteome</keyword>
<proteinExistence type="predicted"/>
<protein>
    <submittedName>
        <fullName evidence="1">Uncharacterized protein</fullName>
    </submittedName>
</protein>
<name>F8AFF0_PYRYC</name>